<dbReference type="InterPro" id="IPR003439">
    <property type="entry name" value="ABC_transporter-like_ATP-bd"/>
</dbReference>
<evidence type="ECO:0000256" key="9">
    <source>
        <dbReference type="ARBA" id="ARBA00022967"/>
    </source>
</evidence>
<dbReference type="PANTHER" id="PTHR43790">
    <property type="entry name" value="CARBOHYDRATE TRANSPORT ATP-BINDING PROTEIN MG119-RELATED"/>
    <property type="match status" value="1"/>
</dbReference>
<dbReference type="SUPFAM" id="SSF52540">
    <property type="entry name" value="P-loop containing nucleoside triphosphate hydrolases"/>
    <property type="match status" value="2"/>
</dbReference>
<dbReference type="CDD" id="cd03215">
    <property type="entry name" value="ABC_Carb_Monos_II"/>
    <property type="match status" value="1"/>
</dbReference>
<keyword evidence="4" id="KW-1003">Cell membrane</keyword>
<name>A0AAJ2BCE5_9HYPH</name>
<dbReference type="InterPro" id="IPR050107">
    <property type="entry name" value="ABC_carbohydrate_import_ATPase"/>
</dbReference>
<dbReference type="PROSITE" id="PS50893">
    <property type="entry name" value="ABC_TRANSPORTER_2"/>
    <property type="match status" value="2"/>
</dbReference>
<dbReference type="CDD" id="cd03216">
    <property type="entry name" value="ABC_Carb_Monos_I"/>
    <property type="match status" value="1"/>
</dbReference>
<comment type="subcellular location">
    <subcellularLocation>
        <location evidence="1">Cell membrane</location>
        <topology evidence="1">Peripheral membrane protein</topology>
    </subcellularLocation>
</comment>
<accession>A0AAJ2BCE5</accession>
<keyword evidence="9" id="KW-1278">Translocase</keyword>
<dbReference type="RefSeq" id="WP_309770980.1">
    <property type="nucleotide sequence ID" value="NZ_JAVIZC010000003.1"/>
</dbReference>
<evidence type="ECO:0000256" key="1">
    <source>
        <dbReference type="ARBA" id="ARBA00004202"/>
    </source>
</evidence>
<comment type="caution">
    <text evidence="12">The sequence shown here is derived from an EMBL/GenBank/DDBJ whole genome shotgun (WGS) entry which is preliminary data.</text>
</comment>
<evidence type="ECO:0000256" key="8">
    <source>
        <dbReference type="ARBA" id="ARBA00022840"/>
    </source>
</evidence>
<protein>
    <submittedName>
        <fullName evidence="12">ABC-type uncharacterized transport system ATPase subunit</fullName>
    </submittedName>
</protein>
<dbReference type="PROSITE" id="PS00211">
    <property type="entry name" value="ABC_TRANSPORTER_1"/>
    <property type="match status" value="2"/>
</dbReference>
<dbReference type="SMART" id="SM00382">
    <property type="entry name" value="AAA"/>
    <property type="match status" value="1"/>
</dbReference>
<evidence type="ECO:0000256" key="6">
    <source>
        <dbReference type="ARBA" id="ARBA00022737"/>
    </source>
</evidence>
<dbReference type="Gene3D" id="3.40.50.300">
    <property type="entry name" value="P-loop containing nucleotide triphosphate hydrolases"/>
    <property type="match status" value="2"/>
</dbReference>
<evidence type="ECO:0000259" key="11">
    <source>
        <dbReference type="PROSITE" id="PS50893"/>
    </source>
</evidence>
<keyword evidence="3" id="KW-0813">Transport</keyword>
<keyword evidence="7" id="KW-0547">Nucleotide-binding</keyword>
<keyword evidence="5" id="KW-0762">Sugar transport</keyword>
<dbReference type="EMBL" id="JAVIZC010000003">
    <property type="protein sequence ID" value="MDR6102197.1"/>
    <property type="molecule type" value="Genomic_DNA"/>
</dbReference>
<keyword evidence="8" id="KW-0067">ATP-binding</keyword>
<dbReference type="Pfam" id="PF00005">
    <property type="entry name" value="ABC_tran"/>
    <property type="match status" value="2"/>
</dbReference>
<evidence type="ECO:0000256" key="4">
    <source>
        <dbReference type="ARBA" id="ARBA00022475"/>
    </source>
</evidence>
<evidence type="ECO:0000313" key="13">
    <source>
        <dbReference type="Proteomes" id="UP001255601"/>
    </source>
</evidence>
<evidence type="ECO:0000256" key="10">
    <source>
        <dbReference type="ARBA" id="ARBA00023136"/>
    </source>
</evidence>
<dbReference type="InterPro" id="IPR027417">
    <property type="entry name" value="P-loop_NTPase"/>
</dbReference>
<dbReference type="InterPro" id="IPR003593">
    <property type="entry name" value="AAA+_ATPase"/>
</dbReference>
<keyword evidence="6" id="KW-0677">Repeat</keyword>
<dbReference type="FunFam" id="3.40.50.300:FF:000127">
    <property type="entry name" value="Ribose import ATP-binding protein RbsA"/>
    <property type="match status" value="1"/>
</dbReference>
<evidence type="ECO:0000256" key="3">
    <source>
        <dbReference type="ARBA" id="ARBA00022448"/>
    </source>
</evidence>
<dbReference type="AlphaFoldDB" id="A0AAJ2BCE5"/>
<evidence type="ECO:0000313" key="12">
    <source>
        <dbReference type="EMBL" id="MDR6102197.1"/>
    </source>
</evidence>
<feature type="domain" description="ABC transporter" evidence="11">
    <location>
        <begin position="261"/>
        <end position="512"/>
    </location>
</feature>
<comment type="similarity">
    <text evidence="2">Belongs to the ABC transporter superfamily.</text>
</comment>
<sequence>MTETVVSGALPLLSVRQLTKLFGTFAACNAIDLDIAPGEIHALLGENGAGKSTLVKMLFGVLEPTSGDIVWNGNSVRIGSPGEARKLGVGMVFQHFSLFEALTVAENIALSLDPKISLKEIAREAETLSKAYGLPLDPYAHVADLSVGERQRIEIVRALLQNPKLIILDEPTSVLTPQEADRLFETLEKLKAEGRSVLYISHRLEEVQRICDRATVLRHGKVTGACDPRQETPASLARMMVGSDVAGIQRDDECTIGDVAVEIIGLSVPARTPFAVSLKDIAMKVRAGEVLAIAGIAGNGQGELFDALSGEYPVSKDDTIFLRGKPVGRTGINGRRLLGAGFVPEERHGHAAVPNMSLSDNLLLARCRSDRKAFLSGGFLNVVRHSVIKNAAKRISEKMDVRKSGDDPLAGSLSGGNLQKFIVGRELDRQPSVLVVNQPTWGVDAGAASRIRQALVDMAKAGSAVIVISQDLDEIFEVASSIAVISDGHLSSAYPAKEMTREKIGLLMGGVHTGNTGQAGHTEQVVHAH</sequence>
<dbReference type="GO" id="GO:0005524">
    <property type="term" value="F:ATP binding"/>
    <property type="evidence" value="ECO:0007669"/>
    <property type="project" value="UniProtKB-KW"/>
</dbReference>
<feature type="domain" description="ABC transporter" evidence="11">
    <location>
        <begin position="13"/>
        <end position="244"/>
    </location>
</feature>
<dbReference type="PANTHER" id="PTHR43790:SF4">
    <property type="entry name" value="GUANOSINE IMPORT ATP-BINDING PROTEIN NUPO"/>
    <property type="match status" value="1"/>
</dbReference>
<dbReference type="InterPro" id="IPR017871">
    <property type="entry name" value="ABC_transporter-like_CS"/>
</dbReference>
<dbReference type="Proteomes" id="UP001255601">
    <property type="component" value="Unassembled WGS sequence"/>
</dbReference>
<gene>
    <name evidence="12" type="ORF">QE369_002394</name>
</gene>
<evidence type="ECO:0000256" key="2">
    <source>
        <dbReference type="ARBA" id="ARBA00005417"/>
    </source>
</evidence>
<dbReference type="GO" id="GO:0005886">
    <property type="term" value="C:plasma membrane"/>
    <property type="evidence" value="ECO:0007669"/>
    <property type="project" value="UniProtKB-SubCell"/>
</dbReference>
<proteinExistence type="inferred from homology"/>
<organism evidence="12 13">
    <name type="scientific">Agrobacterium larrymoorei</name>
    <dbReference type="NCBI Taxonomy" id="160699"/>
    <lineage>
        <taxon>Bacteria</taxon>
        <taxon>Pseudomonadati</taxon>
        <taxon>Pseudomonadota</taxon>
        <taxon>Alphaproteobacteria</taxon>
        <taxon>Hyphomicrobiales</taxon>
        <taxon>Rhizobiaceae</taxon>
        <taxon>Rhizobium/Agrobacterium group</taxon>
        <taxon>Agrobacterium</taxon>
    </lineage>
</organism>
<evidence type="ECO:0000256" key="7">
    <source>
        <dbReference type="ARBA" id="ARBA00022741"/>
    </source>
</evidence>
<keyword evidence="10" id="KW-0472">Membrane</keyword>
<reference evidence="12" key="1">
    <citation type="submission" date="2023-08" db="EMBL/GenBank/DDBJ databases">
        <title>Functional and genomic diversity of the sorghum phyllosphere microbiome.</title>
        <authorList>
            <person name="Shade A."/>
        </authorList>
    </citation>
    <scope>NUCLEOTIDE SEQUENCE</scope>
    <source>
        <strain evidence="12">SORGH_AS_0974</strain>
    </source>
</reference>
<evidence type="ECO:0000256" key="5">
    <source>
        <dbReference type="ARBA" id="ARBA00022597"/>
    </source>
</evidence>
<dbReference type="GO" id="GO:0016887">
    <property type="term" value="F:ATP hydrolysis activity"/>
    <property type="evidence" value="ECO:0007669"/>
    <property type="project" value="InterPro"/>
</dbReference>